<keyword evidence="2" id="KW-1185">Reference proteome</keyword>
<organism evidence="1 2">
    <name type="scientific">Gluconobacter vitians</name>
    <dbReference type="NCBI Taxonomy" id="2728102"/>
    <lineage>
        <taxon>Bacteria</taxon>
        <taxon>Pseudomonadati</taxon>
        <taxon>Pseudomonadota</taxon>
        <taxon>Alphaproteobacteria</taxon>
        <taxon>Acetobacterales</taxon>
        <taxon>Acetobacteraceae</taxon>
        <taxon>Gluconobacter</taxon>
    </lineage>
</organism>
<accession>A0ABR9Y3Z5</accession>
<evidence type="ECO:0000313" key="1">
    <source>
        <dbReference type="EMBL" id="MBF0858666.1"/>
    </source>
</evidence>
<dbReference type="Proteomes" id="UP000623107">
    <property type="component" value="Unassembled WGS sequence"/>
</dbReference>
<comment type="caution">
    <text evidence="1">The sequence shown here is derived from an EMBL/GenBank/DDBJ whole genome shotgun (WGS) entry which is preliminary data.</text>
</comment>
<protein>
    <submittedName>
        <fullName evidence="1">Uncharacterized protein</fullName>
    </submittedName>
</protein>
<gene>
    <name evidence="1" type="ORF">HKD24_05475</name>
</gene>
<sequence length="213" mass="24043">MMTDPTPTLRLWFMDWHGWMLDHNPLRDAPSRTPFQPGRLPGLCAVVPVPFLLPCRPFMEKRISMPRLFPELEMQELSHNQVIFFSPGTGTYLRSAPSGQNSVDYDAPVHQAWETFFPMTVEMLRGLSLILTAHAISLEDEAQDILPLPTLHEGFILRFEDKDLPLFLNTAALKQIGQLMPGNSAPVSLTWQIDTPPVSFVAHRQAETEPATV</sequence>
<evidence type="ECO:0000313" key="2">
    <source>
        <dbReference type="Proteomes" id="UP000623107"/>
    </source>
</evidence>
<reference evidence="1" key="1">
    <citation type="submission" date="2020-04" db="EMBL/GenBank/DDBJ databases">
        <authorList>
            <person name="Sombolestani A."/>
        </authorList>
    </citation>
    <scope>NUCLEOTIDE SEQUENCE</scope>
    <source>
        <strain evidence="1">LMG 31484</strain>
    </source>
</reference>
<proteinExistence type="predicted"/>
<dbReference type="RefSeq" id="WP_194259363.1">
    <property type="nucleotide sequence ID" value="NZ_JABCQG010000005.1"/>
</dbReference>
<name>A0ABR9Y3Z5_9PROT</name>
<reference evidence="1" key="2">
    <citation type="submission" date="2020-11" db="EMBL/GenBank/DDBJ databases">
        <title>Description of novel Gluconobacter species.</title>
        <authorList>
            <person name="Cleenwerck I."/>
            <person name="Cnockaert M."/>
            <person name="Borremans W."/>
            <person name="Wieme A.D."/>
            <person name="De Vuyst L."/>
            <person name="Vandamme P."/>
        </authorList>
    </citation>
    <scope>NUCLEOTIDE SEQUENCE</scope>
    <source>
        <strain evidence="1">LMG 31484</strain>
    </source>
</reference>
<dbReference type="EMBL" id="JABCQG010000005">
    <property type="protein sequence ID" value="MBF0858666.1"/>
    <property type="molecule type" value="Genomic_DNA"/>
</dbReference>